<dbReference type="Proteomes" id="UP000183508">
    <property type="component" value="Unassembled WGS sequence"/>
</dbReference>
<dbReference type="STRING" id="392015.SAMN05421543_1038"/>
<proteinExistence type="predicted"/>
<keyword evidence="2" id="KW-1185">Reference proteome</keyword>
<dbReference type="EMBL" id="FPBV01000003">
    <property type="protein sequence ID" value="SFU50824.1"/>
    <property type="molecule type" value="Genomic_DNA"/>
</dbReference>
<name>A0A1I7GQU2_9BACL</name>
<evidence type="ECO:0000313" key="2">
    <source>
        <dbReference type="Proteomes" id="UP000183508"/>
    </source>
</evidence>
<reference evidence="2" key="1">
    <citation type="submission" date="2016-10" db="EMBL/GenBank/DDBJ databases">
        <authorList>
            <person name="Varghese N."/>
        </authorList>
    </citation>
    <scope>NUCLEOTIDE SEQUENCE [LARGE SCALE GENOMIC DNA]</scope>
    <source>
        <strain evidence="2">DSM 17980</strain>
    </source>
</reference>
<sequence>MERDVIRVRLGLNIEYEGKLYDILELPPEAFVGMVPGLTEEQFRRLDEAFRAVWPETTVRRHHILGFVAEQAGTSIDYLLLNREHIHFDELDISAYIEEHDQRRNRPS</sequence>
<dbReference type="AlphaFoldDB" id="A0A1I7GQU2"/>
<protein>
    <submittedName>
        <fullName evidence="1">Uncharacterized protein</fullName>
    </submittedName>
</protein>
<organism evidence="1 2">
    <name type="scientific">Alicyclobacillus macrosporangiidus</name>
    <dbReference type="NCBI Taxonomy" id="392015"/>
    <lineage>
        <taxon>Bacteria</taxon>
        <taxon>Bacillati</taxon>
        <taxon>Bacillota</taxon>
        <taxon>Bacilli</taxon>
        <taxon>Bacillales</taxon>
        <taxon>Alicyclobacillaceae</taxon>
        <taxon>Alicyclobacillus</taxon>
    </lineage>
</organism>
<evidence type="ECO:0000313" key="1">
    <source>
        <dbReference type="EMBL" id="SFU50824.1"/>
    </source>
</evidence>
<gene>
    <name evidence="1" type="ORF">SAMN05421543_1038</name>
</gene>
<accession>A0A1I7GQU2</accession>